<feature type="transmembrane region" description="Helical" evidence="1">
    <location>
        <begin position="321"/>
        <end position="346"/>
    </location>
</feature>
<dbReference type="Pfam" id="PF03929">
    <property type="entry name" value="PepSY_TM"/>
    <property type="match status" value="1"/>
</dbReference>
<dbReference type="PANTHER" id="PTHR34219:SF4">
    <property type="entry name" value="PEPSY DOMAIN-CONTAINING PROTEIN"/>
    <property type="match status" value="1"/>
</dbReference>
<dbReference type="EMBL" id="JASBAO010000001">
    <property type="protein sequence ID" value="MDI2090056.1"/>
    <property type="molecule type" value="Genomic_DNA"/>
</dbReference>
<protein>
    <submittedName>
        <fullName evidence="2">PepSY-associated TM helix domain-containing protein</fullName>
    </submittedName>
</protein>
<dbReference type="Proteomes" id="UP001431634">
    <property type="component" value="Unassembled WGS sequence"/>
</dbReference>
<dbReference type="InterPro" id="IPR005625">
    <property type="entry name" value="PepSY-ass_TM"/>
</dbReference>
<feature type="transmembrane region" description="Helical" evidence="1">
    <location>
        <begin position="140"/>
        <end position="165"/>
    </location>
</feature>
<name>A0ABT6PZX8_9PROT</name>
<feature type="transmembrane region" description="Helical" evidence="1">
    <location>
        <begin position="401"/>
        <end position="423"/>
    </location>
</feature>
<proteinExistence type="predicted"/>
<feature type="transmembrane region" description="Helical" evidence="1">
    <location>
        <begin position="186"/>
        <end position="208"/>
    </location>
</feature>
<comment type="caution">
    <text evidence="2">The sequence shown here is derived from an EMBL/GenBank/DDBJ whole genome shotgun (WGS) entry which is preliminary data.</text>
</comment>
<keyword evidence="1" id="KW-0812">Transmembrane</keyword>
<dbReference type="PANTHER" id="PTHR34219">
    <property type="entry name" value="IRON-REGULATED INNER MEMBRANE PROTEIN-RELATED"/>
    <property type="match status" value="1"/>
</dbReference>
<keyword evidence="3" id="KW-1185">Reference proteome</keyword>
<accession>A0ABT6PZX8</accession>
<keyword evidence="1" id="KW-1133">Transmembrane helix</keyword>
<feature type="transmembrane region" description="Helical" evidence="1">
    <location>
        <begin position="367"/>
        <end position="389"/>
    </location>
</feature>
<evidence type="ECO:0000313" key="3">
    <source>
        <dbReference type="Proteomes" id="UP001431634"/>
    </source>
</evidence>
<feature type="transmembrane region" description="Helical" evidence="1">
    <location>
        <begin position="435"/>
        <end position="455"/>
    </location>
</feature>
<feature type="transmembrane region" description="Helical" evidence="1">
    <location>
        <begin position="467"/>
        <end position="487"/>
    </location>
</feature>
<dbReference type="RefSeq" id="WP_281447214.1">
    <property type="nucleotide sequence ID" value="NZ_JASBAO010000001.1"/>
</dbReference>
<keyword evidence="1" id="KW-0472">Membrane</keyword>
<sequence length="501" mass="57322">MSETLLAFCKWNHRWIGLISGWFLFVILISGTISIFDKEITLWMQPELGQYRPSSNITTAALDHAYILWSQNKHVRKNLIVLPSDRDPFIRVIHHQGNLLQGSIIHPQSGKVIFTRATGGGYFIDSLHNNLFIGRETGGMIVLIISILFIFSIITGLCIYCVHYLKFVFIIQPKPTSPRFKFDLHTSIGLFFLPFLLIIAISGLLFLAPRYLPNTSTTHSRVNISQPNLQQPADNPGIIPNLYPLMNKAQEHFSSLPGTIAFTPKEIRFYEKDDRHIARLKNFIAFNKQNYEPSSSTQQISRPLFVKQTLLGIHTVRTGSVIIRILFFIMGLISAIFLAAGLLYYSNKKPNDASDALLPTRRFFNKLIEGVNMGIIMGTLISISSLFWINRLLPIHLDERIVWEINCFFITFLIIFVFSLLSALLNKIRFGWKSLILLLSSICLLLPIVEYITTYSLLKTALLNRNYIYITIDVIIFLFGLFFLTLYCHLNVKTTNKALIR</sequence>
<feature type="transmembrane region" description="Helical" evidence="1">
    <location>
        <begin position="15"/>
        <end position="36"/>
    </location>
</feature>
<organism evidence="2 3">
    <name type="scientific">Commensalibacter oyaizuii</name>
    <dbReference type="NCBI Taxonomy" id="3043873"/>
    <lineage>
        <taxon>Bacteria</taxon>
        <taxon>Pseudomonadati</taxon>
        <taxon>Pseudomonadota</taxon>
        <taxon>Alphaproteobacteria</taxon>
        <taxon>Acetobacterales</taxon>
        <taxon>Acetobacteraceae</taxon>
    </lineage>
</organism>
<evidence type="ECO:0000256" key="1">
    <source>
        <dbReference type="SAM" id="Phobius"/>
    </source>
</evidence>
<gene>
    <name evidence="2" type="ORF">QJV27_01450</name>
</gene>
<reference evidence="2" key="1">
    <citation type="submission" date="2023-05" db="EMBL/GenBank/DDBJ databases">
        <title>Whole genome sequence of Commensalibacter sp.</title>
        <authorList>
            <person name="Charoenyingcharoen P."/>
            <person name="Yukphan P."/>
        </authorList>
    </citation>
    <scope>NUCLEOTIDE SEQUENCE</scope>
    <source>
        <strain evidence="2">TBRC 16381</strain>
    </source>
</reference>
<evidence type="ECO:0000313" key="2">
    <source>
        <dbReference type="EMBL" id="MDI2090056.1"/>
    </source>
</evidence>